<dbReference type="GO" id="GO:0016887">
    <property type="term" value="F:ATP hydrolysis activity"/>
    <property type="evidence" value="ECO:0007669"/>
    <property type="project" value="InterPro"/>
</dbReference>
<dbReference type="GO" id="GO:0005524">
    <property type="term" value="F:ATP binding"/>
    <property type="evidence" value="ECO:0007669"/>
    <property type="project" value="UniProtKB-KW"/>
</dbReference>
<keyword evidence="4 6" id="KW-0067">ATP-binding</keyword>
<dbReference type="Proteomes" id="UP000286288">
    <property type="component" value="Unassembled WGS sequence"/>
</dbReference>
<keyword evidence="2" id="KW-0813">Transport</keyword>
<dbReference type="Pfam" id="PF13732">
    <property type="entry name" value="DrrA1-3_C"/>
    <property type="match status" value="1"/>
</dbReference>
<reference evidence="6 7" key="1">
    <citation type="submission" date="2018-08" db="EMBL/GenBank/DDBJ databases">
        <title>A genome reference for cultivated species of the human gut microbiota.</title>
        <authorList>
            <person name="Zou Y."/>
            <person name="Xue W."/>
            <person name="Luo G."/>
        </authorList>
    </citation>
    <scope>NUCLEOTIDE SEQUENCE [LARGE SCALE GENOMIC DNA]</scope>
    <source>
        <strain evidence="6 7">AF48-16</strain>
    </source>
</reference>
<dbReference type="InterPro" id="IPR003439">
    <property type="entry name" value="ABC_transporter-like_ATP-bd"/>
</dbReference>
<proteinExistence type="inferred from homology"/>
<keyword evidence="3" id="KW-0547">Nucleotide-binding</keyword>
<organism evidence="6 7">
    <name type="scientific">Enterococcus casseliflavus</name>
    <name type="common">Enterococcus flavescens</name>
    <dbReference type="NCBI Taxonomy" id="37734"/>
    <lineage>
        <taxon>Bacteria</taxon>
        <taxon>Bacillati</taxon>
        <taxon>Bacillota</taxon>
        <taxon>Bacilli</taxon>
        <taxon>Lactobacillales</taxon>
        <taxon>Enterococcaceae</taxon>
        <taxon>Enterococcus</taxon>
    </lineage>
</organism>
<dbReference type="PANTHER" id="PTHR43335:SF11">
    <property type="entry name" value="ABC TRANSPORTER RELATED"/>
    <property type="match status" value="1"/>
</dbReference>
<dbReference type="RefSeq" id="WP_151195349.1">
    <property type="nucleotide sequence ID" value="NZ_JAAVMP010000002.1"/>
</dbReference>
<accession>A0A415EW69</accession>
<dbReference type="InterPro" id="IPR027417">
    <property type="entry name" value="P-loop_NTPase"/>
</dbReference>
<dbReference type="CDD" id="cd03230">
    <property type="entry name" value="ABC_DR_subfamily_A"/>
    <property type="match status" value="1"/>
</dbReference>
<comment type="similarity">
    <text evidence="1">Belongs to the ABC transporter superfamily.</text>
</comment>
<dbReference type="Pfam" id="PF00005">
    <property type="entry name" value="ABC_tran"/>
    <property type="match status" value="1"/>
</dbReference>
<dbReference type="Gene3D" id="3.40.50.300">
    <property type="entry name" value="P-loop containing nucleotide triphosphate hydrolases"/>
    <property type="match status" value="1"/>
</dbReference>
<dbReference type="InterPro" id="IPR025302">
    <property type="entry name" value="DrrA1/2-like_C"/>
</dbReference>
<dbReference type="SMART" id="SM00382">
    <property type="entry name" value="AAA"/>
    <property type="match status" value="1"/>
</dbReference>
<dbReference type="EMBL" id="QRMZ01000004">
    <property type="protein sequence ID" value="RHK07488.1"/>
    <property type="molecule type" value="Genomic_DNA"/>
</dbReference>
<dbReference type="InterPro" id="IPR003593">
    <property type="entry name" value="AAA+_ATPase"/>
</dbReference>
<dbReference type="SUPFAM" id="SSF52540">
    <property type="entry name" value="P-loop containing nucleoside triphosphate hydrolases"/>
    <property type="match status" value="1"/>
</dbReference>
<evidence type="ECO:0000256" key="2">
    <source>
        <dbReference type="ARBA" id="ARBA00022448"/>
    </source>
</evidence>
<evidence type="ECO:0000256" key="3">
    <source>
        <dbReference type="ARBA" id="ARBA00022741"/>
    </source>
</evidence>
<dbReference type="PROSITE" id="PS50893">
    <property type="entry name" value="ABC_TRANSPORTER_2"/>
    <property type="match status" value="1"/>
</dbReference>
<gene>
    <name evidence="6" type="ORF">DW084_04365</name>
</gene>
<sequence length="303" mass="33736">MKMIEINHLSKRFGRKQVLQDLTFSVPKGSVVGFVGENGAGKTTTMKAILGLLPIDEGEITVCGEPVQFGSAKTNRWIGYLPDVPQFYSFMTAVEYLTFCGKIQPNQEPFQPQRVMEVLALVGLEASKQKIAGFSRGMKQRLGLAQALINRPAILICDEPTSALDPLGRKAFLDVLAKIKEETTVLFSSHILADVEQLSDYIAILHKGQIQAFEPMDSLKKRYRKTAFGIVFTNEGDHSKFANLLASHGIASERKNNQLLIDETADTNVGKQLLRLLNEQQIVPESFQRIEPTLEAIYLEVIK</sequence>
<comment type="caution">
    <text evidence="6">The sequence shown here is derived from an EMBL/GenBank/DDBJ whole genome shotgun (WGS) entry which is preliminary data.</text>
</comment>
<evidence type="ECO:0000256" key="1">
    <source>
        <dbReference type="ARBA" id="ARBA00005417"/>
    </source>
</evidence>
<protein>
    <submittedName>
        <fullName evidence="6">ABC transporter ATP-binding protein</fullName>
    </submittedName>
</protein>
<feature type="domain" description="ABC transporter" evidence="5">
    <location>
        <begin position="4"/>
        <end position="232"/>
    </location>
</feature>
<evidence type="ECO:0000256" key="4">
    <source>
        <dbReference type="ARBA" id="ARBA00022840"/>
    </source>
</evidence>
<dbReference type="PANTHER" id="PTHR43335">
    <property type="entry name" value="ABC TRANSPORTER, ATP-BINDING PROTEIN"/>
    <property type="match status" value="1"/>
</dbReference>
<name>A0A415EW69_ENTCA</name>
<evidence type="ECO:0000259" key="5">
    <source>
        <dbReference type="PROSITE" id="PS50893"/>
    </source>
</evidence>
<evidence type="ECO:0000313" key="7">
    <source>
        <dbReference type="Proteomes" id="UP000286288"/>
    </source>
</evidence>
<evidence type="ECO:0000313" key="6">
    <source>
        <dbReference type="EMBL" id="RHK07488.1"/>
    </source>
</evidence>
<dbReference type="AlphaFoldDB" id="A0A415EW69"/>